<evidence type="ECO:0000313" key="2">
    <source>
        <dbReference type="Proteomes" id="UP000198281"/>
    </source>
</evidence>
<name>A0A239EX55_9SPHN</name>
<protein>
    <submittedName>
        <fullName evidence="1">Uncharacterized protein</fullName>
    </submittedName>
</protein>
<sequence length="63" mass="7335">MSLLCRLGHHRSEAPGVWNDGLYFGRCGRCGEQLIRRPDQAWTRVPQDYVVVWADRRPQPTAR</sequence>
<organism evidence="1 2">
    <name type="scientific">Edaphosphingomonas laterariae</name>
    <dbReference type="NCBI Taxonomy" id="861865"/>
    <lineage>
        <taxon>Bacteria</taxon>
        <taxon>Pseudomonadati</taxon>
        <taxon>Pseudomonadota</taxon>
        <taxon>Alphaproteobacteria</taxon>
        <taxon>Sphingomonadales</taxon>
        <taxon>Rhizorhabdaceae</taxon>
        <taxon>Edaphosphingomonas</taxon>
    </lineage>
</organism>
<gene>
    <name evidence="1" type="ORF">SAMN06295912_107152</name>
</gene>
<keyword evidence="2" id="KW-1185">Reference proteome</keyword>
<accession>A0A239EX55</accession>
<dbReference type="EMBL" id="FZOS01000007">
    <property type="protein sequence ID" value="SNS49185.1"/>
    <property type="molecule type" value="Genomic_DNA"/>
</dbReference>
<proteinExistence type="predicted"/>
<dbReference type="OrthoDB" id="7478608at2"/>
<dbReference type="Proteomes" id="UP000198281">
    <property type="component" value="Unassembled WGS sequence"/>
</dbReference>
<dbReference type="RefSeq" id="WP_144033756.1">
    <property type="nucleotide sequence ID" value="NZ_FZOS01000007.1"/>
</dbReference>
<evidence type="ECO:0000313" key="1">
    <source>
        <dbReference type="EMBL" id="SNS49185.1"/>
    </source>
</evidence>
<reference evidence="2" key="1">
    <citation type="submission" date="2017-06" db="EMBL/GenBank/DDBJ databases">
        <authorList>
            <person name="Varghese N."/>
            <person name="Submissions S."/>
        </authorList>
    </citation>
    <scope>NUCLEOTIDE SEQUENCE [LARGE SCALE GENOMIC DNA]</scope>
    <source>
        <strain evidence="2">LNB2</strain>
    </source>
</reference>
<dbReference type="AlphaFoldDB" id="A0A239EX55"/>